<feature type="non-terminal residue" evidence="1">
    <location>
        <position position="1"/>
    </location>
</feature>
<name>A0A0F8XAD5_9ZZZZ</name>
<sequence length="27" mass="3207">LGEVTKRDKKPDFYAKIKNTSKQRVKK</sequence>
<gene>
    <name evidence="1" type="ORF">LCGC14_3049660</name>
</gene>
<evidence type="ECO:0000313" key="1">
    <source>
        <dbReference type="EMBL" id="KKK57920.1"/>
    </source>
</evidence>
<proteinExistence type="predicted"/>
<reference evidence="1" key="1">
    <citation type="journal article" date="2015" name="Nature">
        <title>Complex archaea that bridge the gap between prokaryotes and eukaryotes.</title>
        <authorList>
            <person name="Spang A."/>
            <person name="Saw J.H."/>
            <person name="Jorgensen S.L."/>
            <person name="Zaremba-Niedzwiedzka K."/>
            <person name="Martijn J."/>
            <person name="Lind A.E."/>
            <person name="van Eijk R."/>
            <person name="Schleper C."/>
            <person name="Guy L."/>
            <person name="Ettema T.J."/>
        </authorList>
    </citation>
    <scope>NUCLEOTIDE SEQUENCE</scope>
</reference>
<comment type="caution">
    <text evidence="1">The sequence shown here is derived from an EMBL/GenBank/DDBJ whole genome shotgun (WGS) entry which is preliminary data.</text>
</comment>
<protein>
    <submittedName>
        <fullName evidence="1">Uncharacterized protein</fullName>
    </submittedName>
</protein>
<dbReference type="EMBL" id="LAZR01064239">
    <property type="protein sequence ID" value="KKK57920.1"/>
    <property type="molecule type" value="Genomic_DNA"/>
</dbReference>
<organism evidence="1">
    <name type="scientific">marine sediment metagenome</name>
    <dbReference type="NCBI Taxonomy" id="412755"/>
    <lineage>
        <taxon>unclassified sequences</taxon>
        <taxon>metagenomes</taxon>
        <taxon>ecological metagenomes</taxon>
    </lineage>
</organism>
<dbReference type="AlphaFoldDB" id="A0A0F8XAD5"/>
<accession>A0A0F8XAD5</accession>